<evidence type="ECO:0000256" key="1">
    <source>
        <dbReference type="SAM" id="MobiDB-lite"/>
    </source>
</evidence>
<dbReference type="EMBL" id="CACRZD030000010">
    <property type="protein sequence ID" value="CAA6666961.1"/>
    <property type="molecule type" value="Genomic_DNA"/>
</dbReference>
<proteinExistence type="predicted"/>
<dbReference type="EMBL" id="LR743597">
    <property type="protein sequence ID" value="CAA2627702.1"/>
    <property type="molecule type" value="Genomic_DNA"/>
</dbReference>
<feature type="compositionally biased region" description="Pro residues" evidence="1">
    <location>
        <begin position="93"/>
        <end position="104"/>
    </location>
</feature>
<evidence type="ECO:0000313" key="2">
    <source>
        <dbReference type="EMBL" id="CAA2627702.1"/>
    </source>
</evidence>
<dbReference type="PANTHER" id="PTHR10811">
    <property type="entry name" value="FRINGE-RELATED"/>
    <property type="match status" value="1"/>
</dbReference>
<protein>
    <submittedName>
        <fullName evidence="2">Uncharacterized protein</fullName>
    </submittedName>
</protein>
<feature type="region of interest" description="Disordered" evidence="1">
    <location>
        <begin position="1"/>
        <end position="127"/>
    </location>
</feature>
<dbReference type="Pfam" id="PF04646">
    <property type="entry name" value="DUF604"/>
    <property type="match status" value="1"/>
</dbReference>
<accession>A0A7I8JAE0</accession>
<reference evidence="2 3" key="1">
    <citation type="submission" date="2019-12" db="EMBL/GenBank/DDBJ databases">
        <authorList>
            <person name="Scholz U."/>
            <person name="Mascher M."/>
            <person name="Fiebig A."/>
        </authorList>
    </citation>
    <scope>NUCLEOTIDE SEQUENCE</scope>
</reference>
<name>A0A7I8JAE0_SPIIN</name>
<dbReference type="Gene3D" id="3.90.550.50">
    <property type="match status" value="1"/>
</dbReference>
<evidence type="ECO:0000313" key="3">
    <source>
        <dbReference type="Proteomes" id="UP001189122"/>
    </source>
</evidence>
<sequence length="583" mass="64192">MKGCGAGTGAAPPAARRKKDADDCKKRGLKGGFPSYSSPVQPPAWGSSRGQPSAPLSSSAPPTDSTSSVFSPPAAASIPPAASTGRRTLTAPPITPLPPPPPYPQALFFFSSSSSSSGGGGGGGDVVPAHRLRHRGVGAALGKRKDYIKLWWRPGEMTGSVWLDKPVKTHRREAALLPTLRLSGDTSRFPYTHRGGRRSAVRISRIISETLRLPELPAEARWFIMGDDDTVFFPENLLRVLSKYDHRQPYYIGAVSESHLQNIFFSYGMAYGGGGFAVSRPLAEELAAMQDGCLSRYPALYGSDDRIQACMAELGVPLTREPGFHQYDVYGSLLGLLAAHPVAPLVSLHHLDVVEPVLPGRSRVAALKQLFDVPARLDAAALMQQSICYDGERRWTVAVAWGYVVQVEMPTRTFLNWYRREDYKAYAFNTRPVARNPCQKPFVFYLTSAAPTAPYPGERPHPLCRWKMAEPSAVKRVVVYKRVDPHLWDRAPRRNCCRVRRAGGERRRWRWRWASAGPERSVSPTGTAVKPLKSRFPYHMNAAGPRSPAAEAKEGRGVAVGVTQSPRQVWFDFFSSIFRIALM</sequence>
<gene>
    <name evidence="2" type="ORF">SI7747_10013354</name>
</gene>
<dbReference type="InterPro" id="IPR006740">
    <property type="entry name" value="DUF604"/>
</dbReference>
<dbReference type="AlphaFoldDB" id="A0A7I8JAE0"/>
<keyword evidence="3" id="KW-1185">Reference proteome</keyword>
<feature type="compositionally biased region" description="Low complexity" evidence="1">
    <location>
        <begin position="52"/>
        <end position="83"/>
    </location>
</feature>
<organism evidence="2">
    <name type="scientific">Spirodela intermedia</name>
    <name type="common">Intermediate duckweed</name>
    <dbReference type="NCBI Taxonomy" id="51605"/>
    <lineage>
        <taxon>Eukaryota</taxon>
        <taxon>Viridiplantae</taxon>
        <taxon>Streptophyta</taxon>
        <taxon>Embryophyta</taxon>
        <taxon>Tracheophyta</taxon>
        <taxon>Spermatophyta</taxon>
        <taxon>Magnoliopsida</taxon>
        <taxon>Liliopsida</taxon>
        <taxon>Araceae</taxon>
        <taxon>Lemnoideae</taxon>
        <taxon>Spirodela</taxon>
    </lineage>
</organism>
<dbReference type="FunFam" id="3.90.550.50:FF:000006">
    <property type="entry name" value="Fringe-related protein-like"/>
    <property type="match status" value="1"/>
</dbReference>
<dbReference type="Proteomes" id="UP001189122">
    <property type="component" value="Unassembled WGS sequence"/>
</dbReference>